<evidence type="ECO:0000259" key="2">
    <source>
        <dbReference type="Pfam" id="PF00149"/>
    </source>
</evidence>
<feature type="domain" description="Calcineurin-like phosphoesterase" evidence="2">
    <location>
        <begin position="67"/>
        <end position="263"/>
    </location>
</feature>
<dbReference type="Pfam" id="PF00149">
    <property type="entry name" value="Metallophos"/>
    <property type="match status" value="1"/>
</dbReference>
<accession>A8PD02</accession>
<dbReference type="GeneID" id="6017144"/>
<dbReference type="SUPFAM" id="SSF56300">
    <property type="entry name" value="Metallo-dependent phosphatases"/>
    <property type="match status" value="1"/>
</dbReference>
<dbReference type="AlphaFoldDB" id="A8PD02"/>
<dbReference type="Gene3D" id="3.60.21.10">
    <property type="match status" value="1"/>
</dbReference>
<evidence type="ECO:0000256" key="1">
    <source>
        <dbReference type="SAM" id="MobiDB-lite"/>
    </source>
</evidence>
<name>A8PD02_COPC7</name>
<dbReference type="eggNOG" id="KOG3947">
    <property type="taxonomic scope" value="Eukaryota"/>
</dbReference>
<dbReference type="VEuPathDB" id="FungiDB:CC1G_07227"/>
<dbReference type="KEGG" id="cci:CC1G_07227"/>
<dbReference type="InterPro" id="IPR004843">
    <property type="entry name" value="Calcineurin-like_PHP"/>
</dbReference>
<reference evidence="3 4" key="1">
    <citation type="journal article" date="2010" name="Proc. Natl. Acad. Sci. U.S.A.">
        <title>Insights into evolution of multicellular fungi from the assembled chromosomes of the mushroom Coprinopsis cinerea (Coprinus cinereus).</title>
        <authorList>
            <person name="Stajich J.E."/>
            <person name="Wilke S.K."/>
            <person name="Ahren D."/>
            <person name="Au C.H."/>
            <person name="Birren B.W."/>
            <person name="Borodovsky M."/>
            <person name="Burns C."/>
            <person name="Canback B."/>
            <person name="Casselton L.A."/>
            <person name="Cheng C.K."/>
            <person name="Deng J."/>
            <person name="Dietrich F.S."/>
            <person name="Fargo D.C."/>
            <person name="Farman M.L."/>
            <person name="Gathman A.C."/>
            <person name="Goldberg J."/>
            <person name="Guigo R."/>
            <person name="Hoegger P.J."/>
            <person name="Hooker J.B."/>
            <person name="Huggins A."/>
            <person name="James T.Y."/>
            <person name="Kamada T."/>
            <person name="Kilaru S."/>
            <person name="Kodira C."/>
            <person name="Kues U."/>
            <person name="Kupfer D."/>
            <person name="Kwan H.S."/>
            <person name="Lomsadze A."/>
            <person name="Li W."/>
            <person name="Lilly W.W."/>
            <person name="Ma L.J."/>
            <person name="Mackey A.J."/>
            <person name="Manning G."/>
            <person name="Martin F."/>
            <person name="Muraguchi H."/>
            <person name="Natvig D.O."/>
            <person name="Palmerini H."/>
            <person name="Ramesh M.A."/>
            <person name="Rehmeyer C.J."/>
            <person name="Roe B.A."/>
            <person name="Shenoy N."/>
            <person name="Stanke M."/>
            <person name="Ter-Hovhannisyan V."/>
            <person name="Tunlid A."/>
            <person name="Velagapudi R."/>
            <person name="Vision T.J."/>
            <person name="Zeng Q."/>
            <person name="Zolan M.E."/>
            <person name="Pukkila P.J."/>
        </authorList>
    </citation>
    <scope>NUCLEOTIDE SEQUENCE [LARGE SCALE GENOMIC DNA]</scope>
    <source>
        <strain evidence="4">Okayama-7 / 130 / ATCC MYA-4618 / FGSC 9003</strain>
    </source>
</reference>
<proteinExistence type="predicted"/>
<dbReference type="InParanoid" id="A8PD02"/>
<protein>
    <recommendedName>
        <fullName evidence="2">Calcineurin-like phosphoesterase domain-containing protein</fullName>
    </recommendedName>
</protein>
<dbReference type="Proteomes" id="UP000001861">
    <property type="component" value="Unassembled WGS sequence"/>
</dbReference>
<organism evidence="3 4">
    <name type="scientific">Coprinopsis cinerea (strain Okayama-7 / 130 / ATCC MYA-4618 / FGSC 9003)</name>
    <name type="common">Inky cap fungus</name>
    <name type="synonym">Hormographiella aspergillata</name>
    <dbReference type="NCBI Taxonomy" id="240176"/>
    <lineage>
        <taxon>Eukaryota</taxon>
        <taxon>Fungi</taxon>
        <taxon>Dikarya</taxon>
        <taxon>Basidiomycota</taxon>
        <taxon>Agaricomycotina</taxon>
        <taxon>Agaricomycetes</taxon>
        <taxon>Agaricomycetidae</taxon>
        <taxon>Agaricales</taxon>
        <taxon>Agaricineae</taxon>
        <taxon>Psathyrellaceae</taxon>
        <taxon>Coprinopsis</taxon>
    </lineage>
</organism>
<dbReference type="InterPro" id="IPR051693">
    <property type="entry name" value="UPF0046_metallophosphoest"/>
</dbReference>
<dbReference type="RefSeq" id="XP_001840497.2">
    <property type="nucleotide sequence ID" value="XM_001840445.2"/>
</dbReference>
<dbReference type="HOGENOM" id="CLU_041441_4_0_1"/>
<keyword evidence="4" id="KW-1185">Reference proteome</keyword>
<evidence type="ECO:0000313" key="4">
    <source>
        <dbReference type="Proteomes" id="UP000001861"/>
    </source>
</evidence>
<dbReference type="OMA" id="IHPLTAD"/>
<comment type="caution">
    <text evidence="3">The sequence shown here is derived from an EMBL/GenBank/DDBJ whole genome shotgun (WGS) entry which is preliminary data.</text>
</comment>
<dbReference type="InterPro" id="IPR029052">
    <property type="entry name" value="Metallo-depent_PP-like"/>
</dbReference>
<evidence type="ECO:0000313" key="3">
    <source>
        <dbReference type="EMBL" id="EAU81297.2"/>
    </source>
</evidence>
<dbReference type="PANTHER" id="PTHR12905">
    <property type="entry name" value="METALLOPHOSPHOESTERASE"/>
    <property type="match status" value="1"/>
</dbReference>
<dbReference type="OrthoDB" id="630188at2759"/>
<feature type="compositionally biased region" description="Polar residues" evidence="1">
    <location>
        <begin position="1"/>
        <end position="11"/>
    </location>
</feature>
<feature type="region of interest" description="Disordered" evidence="1">
    <location>
        <begin position="1"/>
        <end position="24"/>
    </location>
</feature>
<dbReference type="CDD" id="cd07379">
    <property type="entry name" value="MPP_239FB"/>
    <property type="match status" value="1"/>
</dbReference>
<sequence length="369" mass="41531">MSTSSTDTNPAPNKRPMTCFDTDDDDYHIRRSTDAVVQLEYDDPADLPPLSETDHAKSAGGSQWTRFVCISDTHDHTFPVPDGDVLLHTGDLTGLGRCEQLEKMVEWLCGLPHPVKIVIAGNHDLVLHADWYDKNWTSWHQRKEDTKKARLLLTGPRAKKAGIVYLANTSHTFSLGPGRREWTVYGSPWSPFFFEWAFNYKPEEAEELISSFPNTDILLTHGPPSGIFDYTKGGDFAGCPVLASHLSSGRLRPRLHAFGHIHEAHGADIHSWDPPNNSPSTPPKLQNDFFREENVEDDMFDDSGEAEVREVLEAIEAEKEEMRRRMGVEGMQRTVFVNAANEPNRRGRRNVKIPHGGPGFRPVVVDLKD</sequence>
<dbReference type="EMBL" id="AACS02000006">
    <property type="protein sequence ID" value="EAU81297.2"/>
    <property type="molecule type" value="Genomic_DNA"/>
</dbReference>
<dbReference type="PANTHER" id="PTHR12905:SF0">
    <property type="entry name" value="CALCINEURIN-LIKE PHOSPHOESTERASE DOMAIN-CONTAINING PROTEIN"/>
    <property type="match status" value="1"/>
</dbReference>
<gene>
    <name evidence="3" type="ORF">CC1G_07227</name>
</gene>
<dbReference type="GO" id="GO:0016787">
    <property type="term" value="F:hydrolase activity"/>
    <property type="evidence" value="ECO:0007669"/>
    <property type="project" value="InterPro"/>
</dbReference>